<proteinExistence type="predicted"/>
<accession>A0ACA8DU39</accession>
<sequence>MEATGNKRLKNNDIVLNQFHEDLKNTADENNKVKMTDFKSPSFYLPPISKVHALLGFITNQKQLIDLLENTYDTQLNVSRTNKYAFFKQGVGLRTVSKIIGWLKLIPFPFEQLASKKVMVKVNRASKVGSNAASWFAGVNSFQVGFKRSGQTDHEFTLLFNFIEQRCNTEVAFLLDIKKEVKAGRLKSDDVEAAWNAQYSLWEYNPHIPKGTIKKLANLALLHSQKKKLSEEQKLTFLEGYYYLIFDFYLEAITHYEIGYRLALGANMDKVKNEIGMISGAIYLYATDENIKTCFAGMLKMLKDTLSKLMGEVSYRKLASFIEIEKVDLKQPDDPLESRHYNQLKDWRKGINLPSDKKLTAFITNLNLYAEGSSNDLIFDMCKVVMAVDKLIAEKLTEAKNETATQEEIEVIIKKVLANIHSYYKANLKVGLEGSCK</sequence>
<reference evidence="1" key="1">
    <citation type="submission" date="2015-03" db="EMBL/GenBank/DDBJ databases">
        <authorList>
            <person name="Xie B.-B."/>
            <person name="Rong J.-C."/>
            <person name="Qin Q.-L."/>
            <person name="Zhang Y.-Z."/>
        </authorList>
    </citation>
    <scope>NUCLEOTIDE SEQUENCE</scope>
    <source>
        <strain evidence="1">DSM 14585</strain>
    </source>
</reference>
<evidence type="ECO:0000313" key="1">
    <source>
        <dbReference type="EMBL" id="ATC81454.1"/>
    </source>
</evidence>
<protein>
    <submittedName>
        <fullName evidence="1">Uncharacterized protein</fullName>
    </submittedName>
</protein>
<gene>
    <name evidence="1" type="ORF">PAGA_a0973</name>
</gene>
<dbReference type="EMBL" id="CP011011">
    <property type="protein sequence ID" value="ATC81454.1"/>
    <property type="molecule type" value="Genomic_DNA"/>
</dbReference>
<dbReference type="Proteomes" id="UP000217277">
    <property type="component" value="Chromosome I"/>
</dbReference>
<keyword evidence="2" id="KW-1185">Reference proteome</keyword>
<name>A0ACA8DU39_9GAMM</name>
<evidence type="ECO:0000313" key="2">
    <source>
        <dbReference type="Proteomes" id="UP000217277"/>
    </source>
</evidence>
<organism evidence="1 2">
    <name type="scientific">Pseudoalteromonas agarivorans DSM 14585</name>
    <dbReference type="NCBI Taxonomy" id="1312369"/>
    <lineage>
        <taxon>Bacteria</taxon>
        <taxon>Pseudomonadati</taxon>
        <taxon>Pseudomonadota</taxon>
        <taxon>Gammaproteobacteria</taxon>
        <taxon>Alteromonadales</taxon>
        <taxon>Pseudoalteromonadaceae</taxon>
        <taxon>Pseudoalteromonas</taxon>
    </lineage>
</organism>